<comment type="caution">
    <text evidence="1">The sequence shown here is derived from an EMBL/GenBank/DDBJ whole genome shotgun (WGS) entry which is preliminary data.</text>
</comment>
<accession>A0A834NBI3</accession>
<sequence>MPNYSLLLSDKEATGSSYKLSVEQLYTMLRKRVTKLVNALNLMLNYEAGRWFLLRSSFLPYGEKEREEKWEDEEEEKEEVRGIRESEDLREIALVNFELSH</sequence>
<gene>
    <name evidence="1" type="ORF">HZH68_007193</name>
</gene>
<dbReference type="Proteomes" id="UP000617340">
    <property type="component" value="Unassembled WGS sequence"/>
</dbReference>
<keyword evidence="2" id="KW-1185">Reference proteome</keyword>
<protein>
    <submittedName>
        <fullName evidence="1">Uncharacterized protein</fullName>
    </submittedName>
</protein>
<evidence type="ECO:0000313" key="1">
    <source>
        <dbReference type="EMBL" id="KAF7401373.1"/>
    </source>
</evidence>
<organism evidence="1 2">
    <name type="scientific">Vespula germanica</name>
    <name type="common">German yellow jacket</name>
    <name type="synonym">Paravespula germanica</name>
    <dbReference type="NCBI Taxonomy" id="30212"/>
    <lineage>
        <taxon>Eukaryota</taxon>
        <taxon>Metazoa</taxon>
        <taxon>Ecdysozoa</taxon>
        <taxon>Arthropoda</taxon>
        <taxon>Hexapoda</taxon>
        <taxon>Insecta</taxon>
        <taxon>Pterygota</taxon>
        <taxon>Neoptera</taxon>
        <taxon>Endopterygota</taxon>
        <taxon>Hymenoptera</taxon>
        <taxon>Apocrita</taxon>
        <taxon>Aculeata</taxon>
        <taxon>Vespoidea</taxon>
        <taxon>Vespidae</taxon>
        <taxon>Vespinae</taxon>
        <taxon>Vespula</taxon>
    </lineage>
</organism>
<dbReference type="AlphaFoldDB" id="A0A834NBI3"/>
<evidence type="ECO:0000313" key="2">
    <source>
        <dbReference type="Proteomes" id="UP000617340"/>
    </source>
</evidence>
<proteinExistence type="predicted"/>
<dbReference type="EMBL" id="JACSDZ010000006">
    <property type="protein sequence ID" value="KAF7401373.1"/>
    <property type="molecule type" value="Genomic_DNA"/>
</dbReference>
<name>A0A834NBI3_VESGE</name>
<reference evidence="1" key="1">
    <citation type="journal article" date="2020" name="G3 (Bethesda)">
        <title>High-Quality Assemblies for Three Invasive Social Wasps from the &lt;i&gt;Vespula&lt;/i&gt; Genus.</title>
        <authorList>
            <person name="Harrop T.W.R."/>
            <person name="Guhlin J."/>
            <person name="McLaughlin G.M."/>
            <person name="Permina E."/>
            <person name="Stockwell P."/>
            <person name="Gilligan J."/>
            <person name="Le Lec M.F."/>
            <person name="Gruber M.A.M."/>
            <person name="Quinn O."/>
            <person name="Lovegrove M."/>
            <person name="Duncan E.J."/>
            <person name="Remnant E.J."/>
            <person name="Van Eeckhoven J."/>
            <person name="Graham B."/>
            <person name="Knapp R.A."/>
            <person name="Langford K.W."/>
            <person name="Kronenberg Z."/>
            <person name="Press M.O."/>
            <person name="Eacker S.M."/>
            <person name="Wilson-Rankin E.E."/>
            <person name="Purcell J."/>
            <person name="Lester P.J."/>
            <person name="Dearden P.K."/>
        </authorList>
    </citation>
    <scope>NUCLEOTIDE SEQUENCE</scope>
    <source>
        <strain evidence="1">Linc-1</strain>
    </source>
</reference>